<dbReference type="InterPro" id="IPR029069">
    <property type="entry name" value="HotDog_dom_sf"/>
</dbReference>
<dbReference type="AlphaFoldDB" id="A0A3C1KNF4"/>
<name>A0A3C1KNF4_9GAMM</name>
<dbReference type="SUPFAM" id="SSF54637">
    <property type="entry name" value="Thioesterase/thiol ester dehydrase-isomerase"/>
    <property type="match status" value="1"/>
</dbReference>
<dbReference type="GO" id="GO:0019171">
    <property type="term" value="F:(3R)-hydroxyacyl-[acyl-carrier-protein] dehydratase activity"/>
    <property type="evidence" value="ECO:0007669"/>
    <property type="project" value="TreeGrafter"/>
</dbReference>
<organism evidence="1 2">
    <name type="scientific">Haliea salexigens</name>
    <dbReference type="NCBI Taxonomy" id="287487"/>
    <lineage>
        <taxon>Bacteria</taxon>
        <taxon>Pseudomonadati</taxon>
        <taxon>Pseudomonadota</taxon>
        <taxon>Gammaproteobacteria</taxon>
        <taxon>Cellvibrionales</taxon>
        <taxon>Halieaceae</taxon>
        <taxon>Haliea</taxon>
    </lineage>
</organism>
<dbReference type="Gene3D" id="3.10.129.10">
    <property type="entry name" value="Hotdog Thioesterase"/>
    <property type="match status" value="1"/>
</dbReference>
<protein>
    <recommendedName>
        <fullName evidence="3">Acyl dehydratase</fullName>
    </recommendedName>
</protein>
<reference evidence="1 2" key="1">
    <citation type="journal article" date="2018" name="Nat. Biotechnol.">
        <title>A standardized bacterial taxonomy based on genome phylogeny substantially revises the tree of life.</title>
        <authorList>
            <person name="Parks D.H."/>
            <person name="Chuvochina M."/>
            <person name="Waite D.W."/>
            <person name="Rinke C."/>
            <person name="Skarshewski A."/>
            <person name="Chaumeil P.A."/>
            <person name="Hugenholtz P."/>
        </authorList>
    </citation>
    <scope>NUCLEOTIDE SEQUENCE [LARGE SCALE GENOMIC DNA]</scope>
    <source>
        <strain evidence="1">UBA9158</strain>
    </source>
</reference>
<dbReference type="Proteomes" id="UP000259273">
    <property type="component" value="Unassembled WGS sequence"/>
</dbReference>
<evidence type="ECO:0000313" key="2">
    <source>
        <dbReference type="Proteomes" id="UP000259273"/>
    </source>
</evidence>
<gene>
    <name evidence="1" type="ORF">DCP75_09125</name>
</gene>
<dbReference type="EMBL" id="DMND01000128">
    <property type="protein sequence ID" value="HAN27864.1"/>
    <property type="molecule type" value="Genomic_DNA"/>
</dbReference>
<evidence type="ECO:0000313" key="1">
    <source>
        <dbReference type="EMBL" id="HAN27864.1"/>
    </source>
</evidence>
<dbReference type="InterPro" id="IPR052741">
    <property type="entry name" value="Mitochondrial_HTD2"/>
</dbReference>
<dbReference type="PANTHER" id="PTHR28152:SF1">
    <property type="entry name" value="HYDROXYACYL-THIOESTER DEHYDRATASE TYPE 2, MITOCHONDRIAL"/>
    <property type="match status" value="1"/>
</dbReference>
<evidence type="ECO:0008006" key="3">
    <source>
        <dbReference type="Google" id="ProtNLM"/>
    </source>
</evidence>
<comment type="caution">
    <text evidence="1">The sequence shown here is derived from an EMBL/GenBank/DDBJ whole genome shotgun (WGS) entry which is preliminary data.</text>
</comment>
<dbReference type="PANTHER" id="PTHR28152">
    <property type="entry name" value="HYDROXYACYL-THIOESTER DEHYDRATASE TYPE 2, MITOCHONDRIAL"/>
    <property type="match status" value="1"/>
</dbReference>
<proteinExistence type="predicted"/>
<sequence>MGLSEKRSLDSVQVGDALPERALTPDNVQLFLYNAALWNAHRIHFDEPYTRNVEGYPGLVIAGPMLGDWLNQCVEEWLGDSGRLVSIEYSNRAATYIGETLTSGGTVTAVDQASGEVRVEVFVKNAAGEVVTPGIATALLEAQ</sequence>
<accession>A0A3C1KNF4</accession>